<protein>
    <submittedName>
        <fullName evidence="1">Uncharacterized protein</fullName>
    </submittedName>
</protein>
<evidence type="ECO:0000313" key="2">
    <source>
        <dbReference type="Proteomes" id="UP001209878"/>
    </source>
</evidence>
<evidence type="ECO:0000313" key="1">
    <source>
        <dbReference type="EMBL" id="KAK2190616.1"/>
    </source>
</evidence>
<dbReference type="Proteomes" id="UP001209878">
    <property type="component" value="Unassembled WGS sequence"/>
</dbReference>
<dbReference type="EMBL" id="JAODUO010000074">
    <property type="protein sequence ID" value="KAK2190616.1"/>
    <property type="molecule type" value="Genomic_DNA"/>
</dbReference>
<keyword evidence="2" id="KW-1185">Reference proteome</keyword>
<comment type="caution">
    <text evidence="1">The sequence shown here is derived from an EMBL/GenBank/DDBJ whole genome shotgun (WGS) entry which is preliminary data.</text>
</comment>
<name>A0AAD9UII3_RIDPI</name>
<organism evidence="1 2">
    <name type="scientific">Ridgeia piscesae</name>
    <name type="common">Tubeworm</name>
    <dbReference type="NCBI Taxonomy" id="27915"/>
    <lineage>
        <taxon>Eukaryota</taxon>
        <taxon>Metazoa</taxon>
        <taxon>Spiralia</taxon>
        <taxon>Lophotrochozoa</taxon>
        <taxon>Annelida</taxon>
        <taxon>Polychaeta</taxon>
        <taxon>Sedentaria</taxon>
        <taxon>Canalipalpata</taxon>
        <taxon>Sabellida</taxon>
        <taxon>Siboglinidae</taxon>
        <taxon>Ridgeia</taxon>
    </lineage>
</organism>
<proteinExistence type="predicted"/>
<reference evidence="1" key="1">
    <citation type="journal article" date="2023" name="Mol. Biol. Evol.">
        <title>Third-Generation Sequencing Reveals the Adaptive Role of the Epigenome in Three Deep-Sea Polychaetes.</title>
        <authorList>
            <person name="Perez M."/>
            <person name="Aroh O."/>
            <person name="Sun Y."/>
            <person name="Lan Y."/>
            <person name="Juniper S.K."/>
            <person name="Young C.R."/>
            <person name="Angers B."/>
            <person name="Qian P.Y."/>
        </authorList>
    </citation>
    <scope>NUCLEOTIDE SEQUENCE</scope>
    <source>
        <strain evidence="1">R07B-5</strain>
    </source>
</reference>
<sequence>MNLEEFLKELRCIDDIGDAAAQNNDRSEACIRFCEVSVAMFATDIVCLRADVDAPKIRCHTKWRGLGLGHAVCHVSTSARCFKNFCGAIHVFLRVLYRCR</sequence>
<dbReference type="AlphaFoldDB" id="A0AAD9UII3"/>
<accession>A0AAD9UII3</accession>
<gene>
    <name evidence="1" type="ORF">NP493_74g04015</name>
</gene>